<gene>
    <name evidence="6" type="ORF">FWK35_00009344</name>
</gene>
<keyword evidence="2 5" id="KW-0812">Transmembrane</keyword>
<accession>A0A6G0YX73</accession>
<dbReference type="EMBL" id="VUJU01002067">
    <property type="protein sequence ID" value="KAF0762702.1"/>
    <property type="molecule type" value="Genomic_DNA"/>
</dbReference>
<dbReference type="OrthoDB" id="8183827at2759"/>
<proteinExistence type="predicted"/>
<evidence type="ECO:0000256" key="5">
    <source>
        <dbReference type="SAM" id="Phobius"/>
    </source>
</evidence>
<organism evidence="6 7">
    <name type="scientific">Aphis craccivora</name>
    <name type="common">Cowpea aphid</name>
    <dbReference type="NCBI Taxonomy" id="307492"/>
    <lineage>
        <taxon>Eukaryota</taxon>
        <taxon>Metazoa</taxon>
        <taxon>Ecdysozoa</taxon>
        <taxon>Arthropoda</taxon>
        <taxon>Hexapoda</taxon>
        <taxon>Insecta</taxon>
        <taxon>Pterygota</taxon>
        <taxon>Neoptera</taxon>
        <taxon>Paraneoptera</taxon>
        <taxon>Hemiptera</taxon>
        <taxon>Sternorrhyncha</taxon>
        <taxon>Aphidomorpha</taxon>
        <taxon>Aphidoidea</taxon>
        <taxon>Aphididae</taxon>
        <taxon>Aphidini</taxon>
        <taxon>Aphis</taxon>
        <taxon>Aphis</taxon>
    </lineage>
</organism>
<dbReference type="GO" id="GO:0035151">
    <property type="term" value="P:regulation of tube size, open tracheal system"/>
    <property type="evidence" value="ECO:0007669"/>
    <property type="project" value="TreeGrafter"/>
</dbReference>
<dbReference type="PANTHER" id="PTHR21284:SF6">
    <property type="entry name" value="SINUOUS"/>
    <property type="match status" value="1"/>
</dbReference>
<protein>
    <submittedName>
        <fullName evidence="6">Uncharacterized protein</fullName>
    </submittedName>
</protein>
<feature type="transmembrane region" description="Helical" evidence="5">
    <location>
        <begin position="183"/>
        <end position="204"/>
    </location>
</feature>
<evidence type="ECO:0000313" key="7">
    <source>
        <dbReference type="Proteomes" id="UP000478052"/>
    </source>
</evidence>
<keyword evidence="7" id="KW-1185">Reference proteome</keyword>
<evidence type="ECO:0000256" key="1">
    <source>
        <dbReference type="ARBA" id="ARBA00004141"/>
    </source>
</evidence>
<evidence type="ECO:0000256" key="4">
    <source>
        <dbReference type="ARBA" id="ARBA00023136"/>
    </source>
</evidence>
<dbReference type="Pfam" id="PF13903">
    <property type="entry name" value="Claudin_2"/>
    <property type="match status" value="2"/>
</dbReference>
<dbReference type="Proteomes" id="UP000478052">
    <property type="component" value="Unassembled WGS sequence"/>
</dbReference>
<dbReference type="InterPro" id="IPR004031">
    <property type="entry name" value="PMP22/EMP/MP20/Claudin"/>
</dbReference>
<dbReference type="GO" id="GO:0005918">
    <property type="term" value="C:septate junction"/>
    <property type="evidence" value="ECO:0007669"/>
    <property type="project" value="TreeGrafter"/>
</dbReference>
<comment type="caution">
    <text evidence="6">The sequence shown here is derived from an EMBL/GenBank/DDBJ whole genome shotgun (WGS) entry which is preliminary data.</text>
</comment>
<feature type="transmembrane region" description="Helical" evidence="5">
    <location>
        <begin position="479"/>
        <end position="503"/>
    </location>
</feature>
<feature type="transmembrane region" description="Helical" evidence="5">
    <location>
        <begin position="314"/>
        <end position="335"/>
    </location>
</feature>
<keyword evidence="4 5" id="KW-0472">Membrane</keyword>
<reference evidence="6 7" key="1">
    <citation type="submission" date="2019-08" db="EMBL/GenBank/DDBJ databases">
        <title>Whole genome of Aphis craccivora.</title>
        <authorList>
            <person name="Voronova N.V."/>
            <person name="Shulinski R.S."/>
            <person name="Bandarenka Y.V."/>
            <person name="Zhorov D.G."/>
            <person name="Warner D."/>
        </authorList>
    </citation>
    <scope>NUCLEOTIDE SEQUENCE [LARGE SCALE GENOMIC DNA]</scope>
    <source>
        <strain evidence="6">180601</strain>
        <tissue evidence="6">Whole Body</tissue>
    </source>
</reference>
<dbReference type="PANTHER" id="PTHR21284">
    <property type="entry name" value="EG:80H7.2 PROTEIN"/>
    <property type="match status" value="1"/>
</dbReference>
<sequence length="528" mass="59858">MGNSRRSRLDVPVISMAKSRNGLTAVGLSVLGAFLILLAFTTKSWLVTDGKLEHPKFERIGLWVVCFKEFEDSHHWYDTRFHSCWWVFEEEYYIIYDILFKGFYIATQFWFSACVLLTVFGLFYTTLYMYLNRAYERYVQILFTAGILYIAAAICSTIALIIFGIDGDSRVWMPHWEHNDIGWSYGVAVAGTIALYVSGVLYIINNFYEDDNVTVAHWRRAVEAVDRAFRDGHLCMFLGLQPTQPIHKPGPASRACSEAVTLSDNPIVINQLGLNSLADRWTANLFSKFASNVTKFMFDDNNHSTYIIMKKRSLAGNVALGLYVLALVFVFISFFSTSWLVSDGRITGAKLESFGLWTHCFRSLPDPNDPAERRFFVGCHWIFDPFTKGYDEIKGFLLPFYIVATQFFYTIAFLGTLVSAVGSSMFLLCCTPDEKRFIQITFALGITLIVSGVCAAIAVLIFALFANRPGWMPGHDNNFFGWAFGVAIASFFALLASGAFYLVETNIQVKKRKYLKESQTKFDMESKG</sequence>
<feature type="transmembrane region" description="Helical" evidence="5">
    <location>
        <begin position="109"/>
        <end position="131"/>
    </location>
</feature>
<feature type="transmembrane region" description="Helical" evidence="5">
    <location>
        <begin position="21"/>
        <end position="40"/>
    </location>
</feature>
<feature type="transmembrane region" description="Helical" evidence="5">
    <location>
        <begin position="442"/>
        <end position="467"/>
    </location>
</feature>
<evidence type="ECO:0000256" key="3">
    <source>
        <dbReference type="ARBA" id="ARBA00022989"/>
    </source>
</evidence>
<dbReference type="Gene3D" id="1.20.140.150">
    <property type="match status" value="2"/>
</dbReference>
<dbReference type="AlphaFoldDB" id="A0A6G0YX73"/>
<keyword evidence="3 5" id="KW-1133">Transmembrane helix</keyword>
<dbReference type="GO" id="GO:0016020">
    <property type="term" value="C:membrane"/>
    <property type="evidence" value="ECO:0007669"/>
    <property type="project" value="UniProtKB-SubCell"/>
</dbReference>
<evidence type="ECO:0000313" key="6">
    <source>
        <dbReference type="EMBL" id="KAF0762702.1"/>
    </source>
</evidence>
<name>A0A6G0YX73_APHCR</name>
<feature type="transmembrane region" description="Helical" evidence="5">
    <location>
        <begin position="407"/>
        <end position="430"/>
    </location>
</feature>
<comment type="subcellular location">
    <subcellularLocation>
        <location evidence="1">Membrane</location>
        <topology evidence="1">Multi-pass membrane protein</topology>
    </subcellularLocation>
</comment>
<dbReference type="GO" id="GO:0019991">
    <property type="term" value="P:septate junction assembly"/>
    <property type="evidence" value="ECO:0007669"/>
    <property type="project" value="TreeGrafter"/>
</dbReference>
<evidence type="ECO:0000256" key="2">
    <source>
        <dbReference type="ARBA" id="ARBA00022692"/>
    </source>
</evidence>
<feature type="transmembrane region" description="Helical" evidence="5">
    <location>
        <begin position="138"/>
        <end position="163"/>
    </location>
</feature>